<protein>
    <submittedName>
        <fullName evidence="3">Uncharacterized protein</fullName>
    </submittedName>
</protein>
<proteinExistence type="predicted"/>
<evidence type="ECO:0000313" key="4">
    <source>
        <dbReference type="Proteomes" id="UP000186400"/>
    </source>
</evidence>
<evidence type="ECO:0000256" key="2">
    <source>
        <dbReference type="SAM" id="Phobius"/>
    </source>
</evidence>
<reference evidence="3 4" key="1">
    <citation type="submission" date="2017-01" db="EMBL/GenBank/DDBJ databases">
        <authorList>
            <person name="Mah S.A."/>
            <person name="Swanson W.J."/>
            <person name="Moy G.W."/>
            <person name="Vacquier V.D."/>
        </authorList>
    </citation>
    <scope>NUCLEOTIDE SEQUENCE [LARGE SCALE GENOMIC DNA]</scope>
    <source>
        <strain evidence="3 4">ASpG1</strain>
    </source>
</reference>
<dbReference type="AlphaFoldDB" id="A0A1N6TXQ7"/>
<dbReference type="OrthoDB" id="371081at2"/>
<feature type="coiled-coil region" evidence="1">
    <location>
        <begin position="179"/>
        <end position="221"/>
    </location>
</feature>
<organism evidence="3 4">
    <name type="scientific">Alkalispirochaeta americana</name>
    <dbReference type="NCBI Taxonomy" id="159291"/>
    <lineage>
        <taxon>Bacteria</taxon>
        <taxon>Pseudomonadati</taxon>
        <taxon>Spirochaetota</taxon>
        <taxon>Spirochaetia</taxon>
        <taxon>Spirochaetales</taxon>
        <taxon>Spirochaetaceae</taxon>
        <taxon>Alkalispirochaeta</taxon>
    </lineage>
</organism>
<gene>
    <name evidence="3" type="ORF">SAMN05920897_11133</name>
</gene>
<keyword evidence="2" id="KW-0472">Membrane</keyword>
<keyword evidence="1" id="KW-0175">Coiled coil</keyword>
<name>A0A1N6TXQ7_9SPIO</name>
<evidence type="ECO:0000256" key="1">
    <source>
        <dbReference type="SAM" id="Coils"/>
    </source>
</evidence>
<keyword evidence="2" id="KW-1133">Transmembrane helix</keyword>
<accession>A0A1N6TXQ7</accession>
<feature type="transmembrane region" description="Helical" evidence="2">
    <location>
        <begin position="54"/>
        <end position="78"/>
    </location>
</feature>
<evidence type="ECO:0000313" key="3">
    <source>
        <dbReference type="EMBL" id="SIQ58112.1"/>
    </source>
</evidence>
<dbReference type="EMBL" id="FTMS01000011">
    <property type="protein sequence ID" value="SIQ58112.1"/>
    <property type="molecule type" value="Genomic_DNA"/>
</dbReference>
<sequence>MDNDREVEKVHSQSQILARSKERFLQDIMREFRQGQDRYDLEAEFAKTKKNRSLIIPLSILLLVVVFSVVVIMVTRFIEESSLAIAMDIDDFADVNLRDLLDEAQRLQNRYDITIRERNRLTNERDGQVRSLERSLERELSLLGDSGLAPRERTLQAARLRQETEQQIMLVQEEFVRADRLLAEEMEELEAAIAQYDSRQLERAREQEEVLNNQQRLFEMEMQQLRDRYEGEIDQLLAGHRHELEALEAHQREVVAALRARNRENEAFLRNRFDPDLSRDPVAPLLDAPLDAPEAWAEPGEYRTVLAETDIADRRDYNDFVSRHEELRKLLGRLRQIPYENSLSPALAQLEVRLQHLVSGYEMVWRGLGDLVEERGDALQRKADTLKAREEALERFHYALDELSLIQGESGYILDPRDPEAIHVYVHPLVALPQEALGYVFRRDDELVGRVQFYEEDGQVWARSEDEGLRAFDRILIDLQGGE</sequence>
<dbReference type="RefSeq" id="WP_076489008.1">
    <property type="nucleotide sequence ID" value="NZ_FTMS01000011.1"/>
</dbReference>
<keyword evidence="2" id="KW-0812">Transmembrane</keyword>
<dbReference type="Proteomes" id="UP000186400">
    <property type="component" value="Unassembled WGS sequence"/>
</dbReference>
<keyword evidence="4" id="KW-1185">Reference proteome</keyword>
<dbReference type="STRING" id="159291.SAMN05920897_11133"/>
<feature type="coiled-coil region" evidence="1">
    <location>
        <begin position="97"/>
        <end position="124"/>
    </location>
</feature>